<dbReference type="Proteomes" id="UP000182690">
    <property type="component" value="Unassembled WGS sequence"/>
</dbReference>
<dbReference type="EMBL" id="FNKB01000001">
    <property type="protein sequence ID" value="SDQ10516.1"/>
    <property type="molecule type" value="Genomic_DNA"/>
</dbReference>
<evidence type="ECO:0000313" key="4">
    <source>
        <dbReference type="EMBL" id="SDQ10516.1"/>
    </source>
</evidence>
<keyword evidence="3" id="KW-0472">Membrane</keyword>
<keyword evidence="3" id="KW-1133">Transmembrane helix</keyword>
<accession>A0A1H0Y6D4</accession>
<sequence length="529" mass="54855">MGETGTGLHWRAAAQRPLRDDRSRARIDGELVRVLREKAAAEVTLLRLRDELVEVQRSVQRAAQKRHVVEQRQAEEAMSLERVRTTLEQLRAQQAKLESNVALLRKSRADATRTAALIDTGEIATGERRGAVTPPGTVRSALPAAGASSAETAPSIATGTAAAASPRIAPSRTAGAAHVPPAQDALRADAASTDVDRAAEPAKPETTDSAAMEPTATEPASTEPASMEPASMEPTAEATTGAAAPGAAAPESEADTEPVLAARAPAQSAPAPAIAAAAELAAPEPRAAAPAEAEPAEAEPAAPAPAEQRASAPEPASTDAATSTDAVASTDAAAGADGGAVQNGAAAAGAAEGDAPEDPHGPDHPARRRTGFVPVDAFDERTKKERKKADREARRYLQQEQREEKRRAKARKQQMRDAVKAKRSGSEKQPEKLDAATAATGEEPSGKRGWGAVDLMLAVLIIALLAAGFAIFAWPHLEDTVAGWTSAGLLATPLPLRRSAAGPPARSRDRNQITIAAERPAPTRKTPTP</sequence>
<feature type="region of interest" description="Disordered" evidence="2">
    <location>
        <begin position="496"/>
        <end position="529"/>
    </location>
</feature>
<feature type="region of interest" description="Disordered" evidence="2">
    <location>
        <begin position="126"/>
        <end position="448"/>
    </location>
</feature>
<feature type="compositionally biased region" description="Low complexity" evidence="2">
    <location>
        <begin position="152"/>
        <end position="174"/>
    </location>
</feature>
<feature type="compositionally biased region" description="Basic and acidic residues" evidence="2">
    <location>
        <begin position="378"/>
        <end position="406"/>
    </location>
</feature>
<keyword evidence="3" id="KW-0812">Transmembrane</keyword>
<feature type="region of interest" description="Disordered" evidence="2">
    <location>
        <begin position="1"/>
        <end position="20"/>
    </location>
</feature>
<reference evidence="4 5" key="1">
    <citation type="submission" date="2016-10" db="EMBL/GenBank/DDBJ databases">
        <authorList>
            <person name="de Groot N.N."/>
        </authorList>
    </citation>
    <scope>NUCLEOTIDE SEQUENCE [LARGE SCALE GENOMIC DNA]</scope>
    <source>
        <strain evidence="4 5">DSM 22788</strain>
    </source>
</reference>
<organism evidence="4 5">
    <name type="scientific">Leucobacter chromiiresistens</name>
    <dbReference type="NCBI Taxonomy" id="1079994"/>
    <lineage>
        <taxon>Bacteria</taxon>
        <taxon>Bacillati</taxon>
        <taxon>Actinomycetota</taxon>
        <taxon>Actinomycetes</taxon>
        <taxon>Micrococcales</taxon>
        <taxon>Microbacteriaceae</taxon>
        <taxon>Leucobacter</taxon>
    </lineage>
</organism>
<dbReference type="OrthoDB" id="10013438at2"/>
<gene>
    <name evidence="4" type="ORF">SAMN04488565_0548</name>
</gene>
<keyword evidence="1" id="KW-0175">Coiled coil</keyword>
<feature type="compositionally biased region" description="Low complexity" evidence="2">
    <location>
        <begin position="261"/>
        <end position="353"/>
    </location>
</feature>
<feature type="compositionally biased region" description="Low complexity" evidence="2">
    <location>
        <begin position="233"/>
        <end position="251"/>
    </location>
</feature>
<evidence type="ECO:0000256" key="1">
    <source>
        <dbReference type="SAM" id="Coils"/>
    </source>
</evidence>
<evidence type="ECO:0000256" key="2">
    <source>
        <dbReference type="SAM" id="MobiDB-lite"/>
    </source>
</evidence>
<evidence type="ECO:0000256" key="3">
    <source>
        <dbReference type="SAM" id="Phobius"/>
    </source>
</evidence>
<protein>
    <submittedName>
        <fullName evidence="4">Uncharacterized protein</fullName>
    </submittedName>
</protein>
<evidence type="ECO:0000313" key="5">
    <source>
        <dbReference type="Proteomes" id="UP000182690"/>
    </source>
</evidence>
<dbReference type="AlphaFoldDB" id="A0A1H0Y6D4"/>
<feature type="compositionally biased region" description="Basic and acidic residues" evidence="2">
    <location>
        <begin position="414"/>
        <end position="434"/>
    </location>
</feature>
<feature type="compositionally biased region" description="Basic and acidic residues" evidence="2">
    <location>
        <begin position="194"/>
        <end position="206"/>
    </location>
</feature>
<dbReference type="STRING" id="1079994.SAMN04488565_0548"/>
<feature type="compositionally biased region" description="Low complexity" evidence="2">
    <location>
        <begin position="496"/>
        <end position="505"/>
    </location>
</feature>
<feature type="transmembrane region" description="Helical" evidence="3">
    <location>
        <begin position="455"/>
        <end position="474"/>
    </location>
</feature>
<feature type="coiled-coil region" evidence="1">
    <location>
        <begin position="38"/>
        <end position="107"/>
    </location>
</feature>
<proteinExistence type="predicted"/>
<name>A0A1H0Y6D4_9MICO</name>
<dbReference type="RefSeq" id="WP_074689894.1">
    <property type="nucleotide sequence ID" value="NZ_FNKB01000001.1"/>
</dbReference>